<evidence type="ECO:0000256" key="3">
    <source>
        <dbReference type="ARBA" id="ARBA00023004"/>
    </source>
</evidence>
<dbReference type="InterPro" id="IPR012938">
    <property type="entry name" value="Glc/Sorbosone_DH"/>
</dbReference>
<feature type="signal peptide" evidence="6">
    <location>
        <begin position="1"/>
        <end position="23"/>
    </location>
</feature>
<evidence type="ECO:0000256" key="1">
    <source>
        <dbReference type="ARBA" id="ARBA00022617"/>
    </source>
</evidence>
<dbReference type="InterPro" id="IPR036909">
    <property type="entry name" value="Cyt_c-like_dom_sf"/>
</dbReference>
<dbReference type="InterPro" id="IPR009056">
    <property type="entry name" value="Cyt_c-like_dom"/>
</dbReference>
<feature type="chain" id="PRO_5012569070" description="Cytochrome c domain-containing protein" evidence="6">
    <location>
        <begin position="24"/>
        <end position="471"/>
    </location>
</feature>
<dbReference type="Pfam" id="PF07995">
    <property type="entry name" value="GSDH"/>
    <property type="match status" value="1"/>
</dbReference>
<feature type="compositionally biased region" description="Basic and acidic residues" evidence="5">
    <location>
        <begin position="282"/>
        <end position="297"/>
    </location>
</feature>
<dbReference type="Gene3D" id="1.10.760.10">
    <property type="entry name" value="Cytochrome c-like domain"/>
    <property type="match status" value="1"/>
</dbReference>
<dbReference type="AlphaFoldDB" id="A0A1P9WUB7"/>
<keyword evidence="3 4" id="KW-0408">Iron</keyword>
<proteinExistence type="predicted"/>
<organism evidence="8 9">
    <name type="scientific">Spirosoma montaniterrae</name>
    <dbReference type="NCBI Taxonomy" id="1178516"/>
    <lineage>
        <taxon>Bacteria</taxon>
        <taxon>Pseudomonadati</taxon>
        <taxon>Bacteroidota</taxon>
        <taxon>Cytophagia</taxon>
        <taxon>Cytophagales</taxon>
        <taxon>Cytophagaceae</taxon>
        <taxon>Spirosoma</taxon>
    </lineage>
</organism>
<dbReference type="GO" id="GO:0020037">
    <property type="term" value="F:heme binding"/>
    <property type="evidence" value="ECO:0007669"/>
    <property type="project" value="InterPro"/>
</dbReference>
<evidence type="ECO:0000256" key="2">
    <source>
        <dbReference type="ARBA" id="ARBA00022723"/>
    </source>
</evidence>
<evidence type="ECO:0000256" key="6">
    <source>
        <dbReference type="SAM" id="SignalP"/>
    </source>
</evidence>
<dbReference type="Proteomes" id="UP000187941">
    <property type="component" value="Chromosome"/>
</dbReference>
<feature type="domain" description="Cytochrome c" evidence="7">
    <location>
        <begin position="25"/>
        <end position="104"/>
    </location>
</feature>
<dbReference type="PANTHER" id="PTHR19328">
    <property type="entry name" value="HEDGEHOG-INTERACTING PROTEIN"/>
    <property type="match status" value="1"/>
</dbReference>
<keyword evidence="1 4" id="KW-0349">Heme</keyword>
<dbReference type="PROSITE" id="PS51007">
    <property type="entry name" value="CYTC"/>
    <property type="match status" value="1"/>
</dbReference>
<evidence type="ECO:0000313" key="8">
    <source>
        <dbReference type="EMBL" id="AQG78986.1"/>
    </source>
</evidence>
<dbReference type="InterPro" id="IPR011042">
    <property type="entry name" value="6-blade_b-propeller_TolB-like"/>
</dbReference>
<evidence type="ECO:0000256" key="4">
    <source>
        <dbReference type="PROSITE-ProRule" id="PRU00433"/>
    </source>
</evidence>
<evidence type="ECO:0000259" key="7">
    <source>
        <dbReference type="PROSITE" id="PS51007"/>
    </source>
</evidence>
<reference evidence="8 9" key="1">
    <citation type="submission" date="2016-01" db="EMBL/GenBank/DDBJ databases">
        <authorList>
            <person name="Oliw E.H."/>
        </authorList>
    </citation>
    <scope>NUCLEOTIDE SEQUENCE [LARGE SCALE GENOMIC DNA]</scope>
    <source>
        <strain evidence="8 9">DY10</strain>
    </source>
</reference>
<evidence type="ECO:0000313" key="9">
    <source>
        <dbReference type="Proteomes" id="UP000187941"/>
    </source>
</evidence>
<keyword evidence="6" id="KW-0732">Signal</keyword>
<dbReference type="GO" id="GO:0046872">
    <property type="term" value="F:metal ion binding"/>
    <property type="evidence" value="ECO:0007669"/>
    <property type="project" value="UniProtKB-KW"/>
</dbReference>
<dbReference type="KEGG" id="smon:AWR27_06380"/>
<dbReference type="PANTHER" id="PTHR19328:SF75">
    <property type="entry name" value="ALDOSE SUGAR DEHYDROGENASE YLII"/>
    <property type="match status" value="1"/>
</dbReference>
<dbReference type="SUPFAM" id="SSF46626">
    <property type="entry name" value="Cytochrome c"/>
    <property type="match status" value="1"/>
</dbReference>
<evidence type="ECO:0000256" key="5">
    <source>
        <dbReference type="SAM" id="MobiDB-lite"/>
    </source>
</evidence>
<keyword evidence="2 4" id="KW-0479">Metal-binding</keyword>
<dbReference type="STRING" id="1178516.AWR27_06380"/>
<name>A0A1P9WUB7_9BACT</name>
<dbReference type="RefSeq" id="WP_077130431.1">
    <property type="nucleotide sequence ID" value="NZ_CP014263.1"/>
</dbReference>
<sequence length="471" mass="51654">MLRYTIGMAFVAVFALSSFLAEPAPNSNQGKAKTARENYETYCASCHGEKVEAFVDRKWKHGNAKNDLITSVTNGYTDLGMPAWKGVMTDKEIDELADLILVSLKNVDQYKFASKPTSNVFASEGMTVKLDTVASGLKSPWGLTFLPDGGMLVTDRAGDVYRVDKAGQKTKLSGVPAVVAEGQGGMLDVEIHPNFAKNQFIYLSYSVPKEEGGEKLATTAVMRAKLSGNALTEPKVIFEALPYSKTRHHYGSRLAFDKSGYLYVTVGDRGNEKENPQSLSRDAGKVHRLHDDGRIPKDNPFVGKSDAHASVFSYGHRNPQGMAVNPNTGAVWTHEHGPRGGDEINIVRKSANYGWPVICYGINYDGKPITSLTAKEGMEQPLTYWLPSIGPSGMAFVTGNKYPGWAGNLMVGSLRFQYLNRCVIEGDKVVKQENILKNIGRLRNVDMGPDGYIYVSVEDPGYVFRLVPMAQ</sequence>
<gene>
    <name evidence="8" type="ORF">AWR27_06380</name>
</gene>
<dbReference type="EMBL" id="CP014263">
    <property type="protein sequence ID" value="AQG78986.1"/>
    <property type="molecule type" value="Genomic_DNA"/>
</dbReference>
<dbReference type="SUPFAM" id="SSF50952">
    <property type="entry name" value="Soluble quinoprotein glucose dehydrogenase"/>
    <property type="match status" value="1"/>
</dbReference>
<feature type="region of interest" description="Disordered" evidence="5">
    <location>
        <begin position="269"/>
        <end position="300"/>
    </location>
</feature>
<dbReference type="GO" id="GO:0009055">
    <property type="term" value="F:electron transfer activity"/>
    <property type="evidence" value="ECO:0007669"/>
    <property type="project" value="InterPro"/>
</dbReference>
<dbReference type="Pfam" id="PF13442">
    <property type="entry name" value="Cytochrome_CBB3"/>
    <property type="match status" value="1"/>
</dbReference>
<protein>
    <recommendedName>
        <fullName evidence="7">Cytochrome c domain-containing protein</fullName>
    </recommendedName>
</protein>
<keyword evidence="9" id="KW-1185">Reference proteome</keyword>
<dbReference type="OrthoDB" id="9770043at2"/>
<dbReference type="Gene3D" id="2.120.10.30">
    <property type="entry name" value="TolB, C-terminal domain"/>
    <property type="match status" value="1"/>
</dbReference>
<dbReference type="InterPro" id="IPR011041">
    <property type="entry name" value="Quinoprot_gluc/sorb_DH_b-prop"/>
</dbReference>
<accession>A0A1P9WUB7</accession>